<dbReference type="EMBL" id="BTFZ01000002">
    <property type="protein sequence ID" value="GMM33599.1"/>
    <property type="molecule type" value="Genomic_DNA"/>
</dbReference>
<feature type="domain" description="DUF676" evidence="2">
    <location>
        <begin position="182"/>
        <end position="232"/>
    </location>
</feature>
<accession>A0AAV5QGW0</accession>
<dbReference type="GeneID" id="90071578"/>
<dbReference type="AlphaFoldDB" id="A0AAV5QGW0"/>
<dbReference type="Gene3D" id="3.40.50.1820">
    <property type="entry name" value="alpha/beta hydrolase"/>
    <property type="match status" value="1"/>
</dbReference>
<dbReference type="PANTHER" id="PTHR11440">
    <property type="entry name" value="LECITHIN-CHOLESTEROL ACYLTRANSFERASE-RELATED"/>
    <property type="match status" value="1"/>
</dbReference>
<evidence type="ECO:0000256" key="1">
    <source>
        <dbReference type="ARBA" id="ARBA00007920"/>
    </source>
</evidence>
<organism evidence="3 4">
    <name type="scientific">Saccharomycopsis crataegensis</name>
    <dbReference type="NCBI Taxonomy" id="43959"/>
    <lineage>
        <taxon>Eukaryota</taxon>
        <taxon>Fungi</taxon>
        <taxon>Dikarya</taxon>
        <taxon>Ascomycota</taxon>
        <taxon>Saccharomycotina</taxon>
        <taxon>Saccharomycetes</taxon>
        <taxon>Saccharomycopsidaceae</taxon>
        <taxon>Saccharomycopsis</taxon>
    </lineage>
</organism>
<comment type="caution">
    <text evidence="3">The sequence shown here is derived from an EMBL/GenBank/DDBJ whole genome shotgun (WGS) entry which is preliminary data.</text>
</comment>
<dbReference type="Proteomes" id="UP001360560">
    <property type="component" value="Unassembled WGS sequence"/>
</dbReference>
<dbReference type="InterPro" id="IPR029058">
    <property type="entry name" value="AB_hydrolase_fold"/>
</dbReference>
<keyword evidence="4" id="KW-1185">Reference proteome</keyword>
<protein>
    <submittedName>
        <fullName evidence="3">Triglyceride lipase</fullName>
    </submittedName>
</protein>
<evidence type="ECO:0000313" key="4">
    <source>
        <dbReference type="Proteomes" id="UP001360560"/>
    </source>
</evidence>
<dbReference type="Pfam" id="PF05057">
    <property type="entry name" value="DUF676"/>
    <property type="match status" value="1"/>
</dbReference>
<reference evidence="3 4" key="1">
    <citation type="journal article" date="2023" name="Elife">
        <title>Identification of key yeast species and microbe-microbe interactions impacting larval growth of Drosophila in the wild.</title>
        <authorList>
            <person name="Mure A."/>
            <person name="Sugiura Y."/>
            <person name="Maeda R."/>
            <person name="Honda K."/>
            <person name="Sakurai N."/>
            <person name="Takahashi Y."/>
            <person name="Watada M."/>
            <person name="Katoh T."/>
            <person name="Gotoh A."/>
            <person name="Gotoh Y."/>
            <person name="Taniguchi I."/>
            <person name="Nakamura K."/>
            <person name="Hayashi T."/>
            <person name="Katayama T."/>
            <person name="Uemura T."/>
            <person name="Hattori Y."/>
        </authorList>
    </citation>
    <scope>NUCLEOTIDE SEQUENCE [LARGE SCALE GENOMIC DNA]</scope>
    <source>
        <strain evidence="3 4">SC-9</strain>
    </source>
</reference>
<dbReference type="SUPFAM" id="SSF53474">
    <property type="entry name" value="alpha/beta-Hydrolases"/>
    <property type="match status" value="1"/>
</dbReference>
<gene>
    <name evidence="3" type="ORF">DASC09_009240</name>
</gene>
<dbReference type="InterPro" id="IPR007751">
    <property type="entry name" value="DUF676_lipase-like"/>
</dbReference>
<sequence>MSMLASFVTYKVSNILHSRFGIDPQFPYYSNPNYHYKTISEINAQDNLFIDETPIREDRIAPKYPIILCHGFSGFDRLFLIPSLNRLKYMVTHKELDVDSLQEQPESGLYFEYWNGIQKALIANGSVVMIAKVAPMGSIEVRAGMLNEFINKQIARLSKHQKIKDKLHSQQRIDEVNLQNDGPSPKIKVNLVAHSMGGLDCRYLISKINESQKNYEVVSLTTISTPHRGSEVADYVTDLMRSSELFTNSDFFRSLNDLRLSLVPSSIYQLTTRKMKEFNKEVENDRNVKYFSYGARFFPSWNNIYRFTWQIVKDASGGIDNDGLISINSAKWGKYMGTIEDADHLDLINWRNPIRRFWRETIRHRKSGFDAIHFYLNIADDLAKEGL</sequence>
<evidence type="ECO:0000313" key="3">
    <source>
        <dbReference type="EMBL" id="GMM33599.1"/>
    </source>
</evidence>
<proteinExistence type="inferred from homology"/>
<evidence type="ECO:0000259" key="2">
    <source>
        <dbReference type="Pfam" id="PF05057"/>
    </source>
</evidence>
<comment type="similarity">
    <text evidence="1">Belongs to the putative lipase ROG1 family.</text>
</comment>
<dbReference type="RefSeq" id="XP_064850599.1">
    <property type="nucleotide sequence ID" value="XM_064994527.1"/>
</dbReference>
<name>A0AAV5QGW0_9ASCO</name>